<feature type="compositionally biased region" description="Low complexity" evidence="1">
    <location>
        <begin position="89"/>
        <end position="99"/>
    </location>
</feature>
<comment type="caution">
    <text evidence="2">The sequence shown here is derived from an EMBL/GenBank/DDBJ whole genome shotgun (WGS) entry which is preliminary data.</text>
</comment>
<dbReference type="AlphaFoldDB" id="A0A438MZ05"/>
<organism evidence="2 3">
    <name type="scientific">Exophiala mesophila</name>
    <name type="common">Black yeast-like fungus</name>
    <dbReference type="NCBI Taxonomy" id="212818"/>
    <lineage>
        <taxon>Eukaryota</taxon>
        <taxon>Fungi</taxon>
        <taxon>Dikarya</taxon>
        <taxon>Ascomycota</taxon>
        <taxon>Pezizomycotina</taxon>
        <taxon>Eurotiomycetes</taxon>
        <taxon>Chaetothyriomycetidae</taxon>
        <taxon>Chaetothyriales</taxon>
        <taxon>Herpotrichiellaceae</taxon>
        <taxon>Exophiala</taxon>
    </lineage>
</organism>
<evidence type="ECO:0000313" key="2">
    <source>
        <dbReference type="EMBL" id="RVX68962.1"/>
    </source>
</evidence>
<reference evidence="2 3" key="1">
    <citation type="submission" date="2017-03" db="EMBL/GenBank/DDBJ databases">
        <title>Genomes of endolithic fungi from Antarctica.</title>
        <authorList>
            <person name="Coleine C."/>
            <person name="Masonjones S."/>
            <person name="Stajich J.E."/>
        </authorList>
    </citation>
    <scope>NUCLEOTIDE SEQUENCE [LARGE SCALE GENOMIC DNA]</scope>
    <source>
        <strain evidence="2 3">CCFEE 6314</strain>
    </source>
</reference>
<sequence length="176" mass="19581">MRKTSMNGVVKSLEMSTRRNNTGLHEPVDDPDAINKKKGKKAKDNNESSKQETSSSGKESKSIKTEQADDNKYSSPPEKRTDQPNPDQANNEGAELLAAAKKEQIDPSVIEMIRSSANPITKTSDTEMGHKSSRKKDRSSRPKAKTRFKKERRGSNDKLLFIPESEKESNSGEDDS</sequence>
<dbReference type="Proteomes" id="UP000288859">
    <property type="component" value="Unassembled WGS sequence"/>
</dbReference>
<feature type="region of interest" description="Disordered" evidence="1">
    <location>
        <begin position="1"/>
        <end position="176"/>
    </location>
</feature>
<evidence type="ECO:0000313" key="3">
    <source>
        <dbReference type="Proteomes" id="UP000288859"/>
    </source>
</evidence>
<name>A0A438MZ05_EXOME</name>
<protein>
    <submittedName>
        <fullName evidence="2">Uncharacterized protein</fullName>
    </submittedName>
</protein>
<feature type="compositionally biased region" description="Basic residues" evidence="1">
    <location>
        <begin position="131"/>
        <end position="152"/>
    </location>
</feature>
<feature type="compositionally biased region" description="Polar residues" evidence="1">
    <location>
        <begin position="14"/>
        <end position="23"/>
    </location>
</feature>
<feature type="compositionally biased region" description="Basic and acidic residues" evidence="1">
    <location>
        <begin position="58"/>
        <end position="82"/>
    </location>
</feature>
<dbReference type="EMBL" id="NAJM01000033">
    <property type="protein sequence ID" value="RVX68962.1"/>
    <property type="molecule type" value="Genomic_DNA"/>
</dbReference>
<gene>
    <name evidence="2" type="ORF">B0A52_08029</name>
</gene>
<proteinExistence type="predicted"/>
<accession>A0A438MZ05</accession>
<evidence type="ECO:0000256" key="1">
    <source>
        <dbReference type="SAM" id="MobiDB-lite"/>
    </source>
</evidence>